<comment type="similarity">
    <text evidence="1 4">Belongs to the plant dirigent protein family.</text>
</comment>
<sequence>MASNHLSKFSFFFVTFLFFLNIFVNAAKIKENFSKEKLTHLHFYFHDLVTATKPTVVQVAAAPNSTGRVTPFGSVMIVDDLLTETPDPTSKLLGKAEGLYSSVSQSDITFLMALNFVFTEGKYNGSTISIFGKNSILSKVREMPVVGGTGMFRFARGYALAKTYVFNVTTLNAIVEYDVYVFHYN</sequence>
<feature type="signal peptide" evidence="4">
    <location>
        <begin position="1"/>
        <end position="26"/>
    </location>
</feature>
<comment type="caution">
    <text evidence="5">The sequence shown here is derived from an EMBL/GenBank/DDBJ whole genome shotgun (WGS) entry which is preliminary data.</text>
</comment>
<dbReference type="Gene3D" id="2.40.480.10">
    <property type="entry name" value="Allene oxide cyclase-like"/>
    <property type="match status" value="1"/>
</dbReference>
<dbReference type="GO" id="GO:0009699">
    <property type="term" value="P:phenylpropanoid biosynthetic process"/>
    <property type="evidence" value="ECO:0007669"/>
    <property type="project" value="UniProtKB-ARBA"/>
</dbReference>
<evidence type="ECO:0000256" key="2">
    <source>
        <dbReference type="ARBA" id="ARBA00011738"/>
    </source>
</evidence>
<reference evidence="5 6" key="1">
    <citation type="submission" date="2024-01" db="EMBL/GenBank/DDBJ databases">
        <title>Genome assemblies of Stephania.</title>
        <authorList>
            <person name="Yang L."/>
        </authorList>
    </citation>
    <scope>NUCLEOTIDE SEQUENCE [LARGE SCALE GENOMIC DNA]</scope>
    <source>
        <strain evidence="5">JXDWG</strain>
        <tissue evidence="5">Leaf</tissue>
    </source>
</reference>
<dbReference type="Pfam" id="PF03018">
    <property type="entry name" value="Dirigent"/>
    <property type="match status" value="1"/>
</dbReference>
<proteinExistence type="inferred from homology"/>
<comment type="function">
    <text evidence="4">Dirigent proteins impart stereoselectivity on the phenoxy radical-coupling reaction, yielding optically active lignans from two molecules of coniferyl alcohol in the biosynthesis of lignans, flavonolignans, and alkaloids and thus plays a central role in plant secondary metabolism.</text>
</comment>
<name>A0AAP0PXT5_9MAGN</name>
<keyword evidence="4" id="KW-0732">Signal</keyword>
<dbReference type="InterPro" id="IPR044859">
    <property type="entry name" value="Allene_oxi_cyc_Dirigent"/>
</dbReference>
<evidence type="ECO:0000256" key="1">
    <source>
        <dbReference type="ARBA" id="ARBA00010746"/>
    </source>
</evidence>
<accession>A0AAP0PXT5</accession>
<feature type="chain" id="PRO_5042668990" description="Dirigent protein" evidence="4">
    <location>
        <begin position="27"/>
        <end position="185"/>
    </location>
</feature>
<dbReference type="GO" id="GO:0048046">
    <property type="term" value="C:apoplast"/>
    <property type="evidence" value="ECO:0007669"/>
    <property type="project" value="UniProtKB-SubCell"/>
</dbReference>
<dbReference type="EMBL" id="JBBNAG010000002">
    <property type="protein sequence ID" value="KAK9156611.1"/>
    <property type="molecule type" value="Genomic_DNA"/>
</dbReference>
<evidence type="ECO:0000313" key="6">
    <source>
        <dbReference type="Proteomes" id="UP001419268"/>
    </source>
</evidence>
<dbReference type="PANTHER" id="PTHR21495">
    <property type="entry name" value="NUCLEOPORIN-RELATED"/>
    <property type="match status" value="1"/>
</dbReference>
<keyword evidence="6" id="KW-1185">Reference proteome</keyword>
<gene>
    <name evidence="5" type="ORF">Scep_003185</name>
</gene>
<protein>
    <recommendedName>
        <fullName evidence="4">Dirigent protein</fullName>
    </recommendedName>
</protein>
<dbReference type="Proteomes" id="UP001419268">
    <property type="component" value="Unassembled WGS sequence"/>
</dbReference>
<comment type="subcellular location">
    <subcellularLocation>
        <location evidence="4">Secreted</location>
        <location evidence="4">Extracellular space</location>
        <location evidence="4">Apoplast</location>
    </subcellularLocation>
</comment>
<comment type="subunit">
    <text evidence="2 4">Homodimer.</text>
</comment>
<evidence type="ECO:0000256" key="4">
    <source>
        <dbReference type="RuleBase" id="RU363099"/>
    </source>
</evidence>
<organism evidence="5 6">
    <name type="scientific">Stephania cephalantha</name>
    <dbReference type="NCBI Taxonomy" id="152367"/>
    <lineage>
        <taxon>Eukaryota</taxon>
        <taxon>Viridiplantae</taxon>
        <taxon>Streptophyta</taxon>
        <taxon>Embryophyta</taxon>
        <taxon>Tracheophyta</taxon>
        <taxon>Spermatophyta</taxon>
        <taxon>Magnoliopsida</taxon>
        <taxon>Ranunculales</taxon>
        <taxon>Menispermaceae</taxon>
        <taxon>Menispermoideae</taxon>
        <taxon>Cissampelideae</taxon>
        <taxon>Stephania</taxon>
    </lineage>
</organism>
<evidence type="ECO:0000313" key="5">
    <source>
        <dbReference type="EMBL" id="KAK9156611.1"/>
    </source>
</evidence>
<dbReference type="InterPro" id="IPR004265">
    <property type="entry name" value="Dirigent"/>
</dbReference>
<keyword evidence="4" id="KW-0052">Apoplast</keyword>
<evidence type="ECO:0000256" key="3">
    <source>
        <dbReference type="ARBA" id="ARBA00022525"/>
    </source>
</evidence>
<keyword evidence="3 4" id="KW-0964">Secreted</keyword>
<dbReference type="AlphaFoldDB" id="A0AAP0PXT5"/>